<accession>A0ABS2GT46</accession>
<comment type="caution">
    <text evidence="3">The sequence shown here is derived from an EMBL/GenBank/DDBJ whole genome shotgun (WGS) entry which is preliminary data.</text>
</comment>
<evidence type="ECO:0000256" key="1">
    <source>
        <dbReference type="ARBA" id="ARBA00008791"/>
    </source>
</evidence>
<dbReference type="EMBL" id="JACJKX010000001">
    <property type="protein sequence ID" value="MBM6927922.1"/>
    <property type="molecule type" value="Genomic_DNA"/>
</dbReference>
<evidence type="ECO:0000259" key="2">
    <source>
        <dbReference type="Pfam" id="PF00582"/>
    </source>
</evidence>
<comment type="similarity">
    <text evidence="1">Belongs to the universal stress protein A family.</text>
</comment>
<dbReference type="Gene3D" id="3.40.50.620">
    <property type="entry name" value="HUPs"/>
    <property type="match status" value="2"/>
</dbReference>
<reference evidence="3 4" key="1">
    <citation type="journal article" date="2021" name="Sci. Rep.">
        <title>The distribution of antibiotic resistance genes in chicken gut microbiota commensals.</title>
        <authorList>
            <person name="Juricova H."/>
            <person name="Matiasovicova J."/>
            <person name="Kubasova T."/>
            <person name="Cejkova D."/>
            <person name="Rychlik I."/>
        </authorList>
    </citation>
    <scope>NUCLEOTIDE SEQUENCE [LARGE SCALE GENOMIC DNA]</scope>
    <source>
        <strain evidence="3 4">An562</strain>
    </source>
</reference>
<organism evidence="3 4">
    <name type="scientific">Parasutterella secunda</name>
    <dbReference type="NCBI Taxonomy" id="626947"/>
    <lineage>
        <taxon>Bacteria</taxon>
        <taxon>Pseudomonadati</taxon>
        <taxon>Pseudomonadota</taxon>
        <taxon>Betaproteobacteria</taxon>
        <taxon>Burkholderiales</taxon>
        <taxon>Sutterellaceae</taxon>
        <taxon>Parasutterella</taxon>
    </lineage>
</organism>
<feature type="domain" description="UspA" evidence="2">
    <location>
        <begin position="152"/>
        <end position="294"/>
    </location>
</feature>
<dbReference type="PANTHER" id="PTHR46268">
    <property type="entry name" value="STRESS RESPONSE PROTEIN NHAX"/>
    <property type="match status" value="1"/>
</dbReference>
<dbReference type="PANTHER" id="PTHR46268:SF6">
    <property type="entry name" value="UNIVERSAL STRESS PROTEIN UP12"/>
    <property type="match status" value="1"/>
</dbReference>
<feature type="domain" description="UspA" evidence="2">
    <location>
        <begin position="2"/>
        <end position="140"/>
    </location>
</feature>
<keyword evidence="4" id="KW-1185">Reference proteome</keyword>
<dbReference type="InterPro" id="IPR006016">
    <property type="entry name" value="UspA"/>
</dbReference>
<dbReference type="InterPro" id="IPR006015">
    <property type="entry name" value="Universal_stress_UspA"/>
</dbReference>
<protein>
    <submittedName>
        <fullName evidence="3">Universal stress protein</fullName>
    </submittedName>
</protein>
<gene>
    <name evidence="3" type="ORF">H5985_01315</name>
</gene>
<dbReference type="InterPro" id="IPR014729">
    <property type="entry name" value="Rossmann-like_a/b/a_fold"/>
</dbReference>
<evidence type="ECO:0000313" key="4">
    <source>
        <dbReference type="Proteomes" id="UP000777002"/>
    </source>
</evidence>
<dbReference type="PRINTS" id="PR01438">
    <property type="entry name" value="UNVRSLSTRESS"/>
</dbReference>
<dbReference type="SUPFAM" id="SSF52402">
    <property type="entry name" value="Adenine nucleotide alpha hydrolases-like"/>
    <property type="match status" value="2"/>
</dbReference>
<proteinExistence type="inferred from homology"/>
<sequence length="297" mass="32611">MRVIIPVDGGKDCREAIRFIASKKEWLQQDKPEVELVYVQKPVIDSSSERGEINLKFFYEVNAQKLWATLAPEIEAFTIPVKKTSLTGHPAHIIPEYANEQKADLIVMGARGLSAMQNLYLGSVSLSTIASSKCPVLVFRQTTEVKPSGLHIGLSVDDSPFGPKCADYLIAHREFFGKDATFEIINVVPDDPPYAPDFVNEGPIPPQMTWEEIQGLEFDASVKIPVEKFDIAGVPVKAVKLIGNPEDVLPKYADEHLDVMVMGTHGKGALRSLVFGSSTRAMIAATNLPILVVPNVE</sequence>
<dbReference type="Pfam" id="PF00582">
    <property type="entry name" value="Usp"/>
    <property type="match status" value="2"/>
</dbReference>
<name>A0ABS2GT46_9BURK</name>
<dbReference type="RefSeq" id="WP_205049507.1">
    <property type="nucleotide sequence ID" value="NZ_JACJKX010000001.1"/>
</dbReference>
<dbReference type="CDD" id="cd00293">
    <property type="entry name" value="USP-like"/>
    <property type="match status" value="2"/>
</dbReference>
<dbReference type="Proteomes" id="UP000777002">
    <property type="component" value="Unassembled WGS sequence"/>
</dbReference>
<evidence type="ECO:0000313" key="3">
    <source>
        <dbReference type="EMBL" id="MBM6927922.1"/>
    </source>
</evidence>